<evidence type="ECO:0000313" key="2">
    <source>
        <dbReference type="EMBL" id="ERJ11276.1"/>
    </source>
</evidence>
<comment type="caution">
    <text evidence="2">The sequence shown here is derived from an EMBL/GenBank/DDBJ whole genome shotgun (WGS) entry which is preliminary data.</text>
</comment>
<dbReference type="PROSITE" id="PS51186">
    <property type="entry name" value="GNAT"/>
    <property type="match status" value="1"/>
</dbReference>
<dbReference type="EC" id="2.3.1.158" evidence="2"/>
<dbReference type="Gene3D" id="3.40.630.30">
    <property type="match status" value="1"/>
</dbReference>
<dbReference type="InterPro" id="IPR016181">
    <property type="entry name" value="Acyl_CoA_acyltransferase"/>
</dbReference>
<dbReference type="FunCoup" id="F7PV42">
    <property type="interactions" value="4"/>
</dbReference>
<dbReference type="PANTHER" id="PTHR43259">
    <property type="entry name" value="SPT10P"/>
    <property type="match status" value="1"/>
</dbReference>
<feature type="domain" description="N-acetyltransferase" evidence="1">
    <location>
        <begin position="2"/>
        <end position="151"/>
    </location>
</feature>
<accession>F7PV42</accession>
<dbReference type="SUPFAM" id="SSF55729">
    <property type="entry name" value="Acyl-CoA N-acyltransferases (Nat)"/>
    <property type="match status" value="1"/>
</dbReference>
<dbReference type="STRING" id="1033810.HLPCO_002716"/>
<dbReference type="RefSeq" id="WP_008825594.1">
    <property type="nucleotide sequence ID" value="NZ_AFNU02000013.1"/>
</dbReference>
<reference evidence="2 3" key="1">
    <citation type="journal article" date="2011" name="J. Bacteriol.">
        <title>Genome sequence of Haloplasma contractile, an unusual contractile bacterium from a deep-sea anoxic brine lake.</title>
        <authorList>
            <person name="Antunes A."/>
            <person name="Alam I."/>
            <person name="El Dorry H."/>
            <person name="Siam R."/>
            <person name="Robertson A."/>
            <person name="Bajic V.B."/>
            <person name="Stingl U."/>
        </authorList>
    </citation>
    <scope>NUCLEOTIDE SEQUENCE [LARGE SCALE GENOMIC DNA]</scope>
    <source>
        <strain evidence="2 3">SSD-17B</strain>
    </source>
</reference>
<keyword evidence="2" id="KW-0012">Acyltransferase</keyword>
<dbReference type="PANTHER" id="PTHR43259:SF1">
    <property type="entry name" value="N-ACETYLTRANSFERASE DOMAIN-CONTAINING PROTEIN"/>
    <property type="match status" value="1"/>
</dbReference>
<dbReference type="AlphaFoldDB" id="F7PV42"/>
<name>F7PV42_9MOLU</name>
<proteinExistence type="predicted"/>
<sequence length="151" mass="17463">MLAFRKMTSEEFDAYLKGAIGKYVFELVSSGAYNEDDAVNVAHQQFNQLLPRGIGTKDQFLFRVYDCGNRIGMVWYGLRGEEEGFIYDFLIYEPYRGKGYGTRTLELLEKHASQNGIKKIALHVFGHNKKAISLYKKMGYEPYSMHMSKEF</sequence>
<keyword evidence="2" id="KW-0808">Transferase</keyword>
<reference evidence="2 3" key="2">
    <citation type="journal article" date="2013" name="PLoS ONE">
        <title>INDIGO - INtegrated Data Warehouse of MIcrobial GenOmes with Examples from the Red Sea Extremophiles.</title>
        <authorList>
            <person name="Alam I."/>
            <person name="Antunes A."/>
            <person name="Kamau A.A."/>
            <person name="Ba Alawi W."/>
            <person name="Kalkatawi M."/>
            <person name="Stingl U."/>
            <person name="Bajic V.B."/>
        </authorList>
    </citation>
    <scope>NUCLEOTIDE SEQUENCE [LARGE SCALE GENOMIC DNA]</scope>
    <source>
        <strain evidence="2 3">SSD-17B</strain>
    </source>
</reference>
<evidence type="ECO:0000313" key="3">
    <source>
        <dbReference type="Proteomes" id="UP000005707"/>
    </source>
</evidence>
<dbReference type="GO" id="GO:0046027">
    <property type="term" value="F:phospholipid:diacylglycerol acyltransferase activity"/>
    <property type="evidence" value="ECO:0007669"/>
    <property type="project" value="UniProtKB-EC"/>
</dbReference>
<dbReference type="OrthoDB" id="65897at2"/>
<dbReference type="InterPro" id="IPR052829">
    <property type="entry name" value="N-acetyltransferase_domain"/>
</dbReference>
<dbReference type="CDD" id="cd04301">
    <property type="entry name" value="NAT_SF"/>
    <property type="match status" value="1"/>
</dbReference>
<dbReference type="eggNOG" id="COG0456">
    <property type="taxonomic scope" value="Bacteria"/>
</dbReference>
<dbReference type="InParanoid" id="F7PV42"/>
<evidence type="ECO:0000259" key="1">
    <source>
        <dbReference type="PROSITE" id="PS51186"/>
    </source>
</evidence>
<keyword evidence="3" id="KW-1185">Reference proteome</keyword>
<dbReference type="Proteomes" id="UP000005707">
    <property type="component" value="Unassembled WGS sequence"/>
</dbReference>
<dbReference type="EMBL" id="AFNU02000013">
    <property type="protein sequence ID" value="ERJ11276.1"/>
    <property type="molecule type" value="Genomic_DNA"/>
</dbReference>
<dbReference type="Pfam" id="PF00583">
    <property type="entry name" value="Acetyltransf_1"/>
    <property type="match status" value="1"/>
</dbReference>
<gene>
    <name evidence="2" type="ORF">HLPCO_002716</name>
</gene>
<protein>
    <submittedName>
        <fullName evidence="2">Phospholipiddiacylglycerol acyltransferase protein</fullName>
        <ecNumber evidence="2">2.3.1.158</ecNumber>
    </submittedName>
</protein>
<dbReference type="InterPro" id="IPR000182">
    <property type="entry name" value="GNAT_dom"/>
</dbReference>
<organism evidence="2 3">
    <name type="scientific">Haloplasma contractile SSD-17B</name>
    <dbReference type="NCBI Taxonomy" id="1033810"/>
    <lineage>
        <taxon>Bacteria</taxon>
        <taxon>Bacillati</taxon>
        <taxon>Mycoplasmatota</taxon>
        <taxon>Mollicutes</taxon>
        <taxon>Haloplasmatales</taxon>
        <taxon>Haloplasmataceae</taxon>
        <taxon>Haloplasma</taxon>
    </lineage>
</organism>